<organism evidence="5 6">
    <name type="scientific">Araneus ventricosus</name>
    <name type="common">Orbweaver spider</name>
    <name type="synonym">Epeira ventricosa</name>
    <dbReference type="NCBI Taxonomy" id="182803"/>
    <lineage>
        <taxon>Eukaryota</taxon>
        <taxon>Metazoa</taxon>
        <taxon>Ecdysozoa</taxon>
        <taxon>Arthropoda</taxon>
        <taxon>Chelicerata</taxon>
        <taxon>Arachnida</taxon>
        <taxon>Araneae</taxon>
        <taxon>Araneomorphae</taxon>
        <taxon>Entelegynae</taxon>
        <taxon>Araneoidea</taxon>
        <taxon>Araneidae</taxon>
        <taxon>Araneus</taxon>
    </lineage>
</organism>
<dbReference type="SUPFAM" id="SSF54001">
    <property type="entry name" value="Cysteine proteinases"/>
    <property type="match status" value="1"/>
</dbReference>
<dbReference type="OrthoDB" id="1939479at2759"/>
<dbReference type="GO" id="GO:0006508">
    <property type="term" value="P:proteolysis"/>
    <property type="evidence" value="ECO:0007669"/>
    <property type="project" value="UniProtKB-KW"/>
</dbReference>
<protein>
    <recommendedName>
        <fullName evidence="4">Ubiquitin-like protease family profile domain-containing protein</fullName>
    </recommendedName>
</protein>
<evidence type="ECO:0000259" key="4">
    <source>
        <dbReference type="PROSITE" id="PS50600"/>
    </source>
</evidence>
<keyword evidence="2" id="KW-0645">Protease</keyword>
<dbReference type="Pfam" id="PF02902">
    <property type="entry name" value="Peptidase_C48"/>
    <property type="match status" value="1"/>
</dbReference>
<accession>A0A4Y2XAC7</accession>
<keyword evidence="3" id="KW-0378">Hydrolase</keyword>
<dbReference type="GO" id="GO:0008234">
    <property type="term" value="F:cysteine-type peptidase activity"/>
    <property type="evidence" value="ECO:0007669"/>
    <property type="project" value="InterPro"/>
</dbReference>
<proteinExistence type="inferred from homology"/>
<dbReference type="Proteomes" id="UP000499080">
    <property type="component" value="Unassembled WGS sequence"/>
</dbReference>
<gene>
    <name evidence="5" type="ORF">AVEN_83296_1</name>
</gene>
<dbReference type="AlphaFoldDB" id="A0A4Y2XAC7"/>
<feature type="domain" description="Ubiquitin-like protease family profile" evidence="4">
    <location>
        <begin position="319"/>
        <end position="476"/>
    </location>
</feature>
<evidence type="ECO:0000256" key="2">
    <source>
        <dbReference type="ARBA" id="ARBA00022670"/>
    </source>
</evidence>
<dbReference type="InterPro" id="IPR003653">
    <property type="entry name" value="Peptidase_C48_C"/>
</dbReference>
<sequence length="505" mass="57894">MERDRFLKYSYYVANNVPAMSDFGKVIKEKHNKGVKIPNNDIIKHDSHWLVRSQSVRENAYEVKKVADICHLQDHCSFKCSDINCGELCTHLYECTCGDGSNLCKHIHKVHLLNSEYKLYVTDDFFETEKGGNVSGIDPQSLNLMPYELNSNASSVSECIDSKEAECKKLCSELLELIKIPQVKEAMLTNVVSCLKTLVAGMRGIANLKNNPVSVMPQSYIAPNQKIPQQIKFYNTSKKKKTSLHEINTKKQRLNEENVDDPIEQKPPLKTYLAEKNSECVRPSIFSKFNQLNVNNPTSTLVTVNNINLSFYALKSLDPFISQEEENYLKSISPCFQKGWIYDSVIDAFFWLLANKFKNCKAVESIDSVVIFSEMNILKFPWVQEVSSIELLIIPIILDCHWKLVIVNMKSKIFEYFDPFGGKPDENTATLIRQWCGILNKLLHSESHWQIVFPNHVKQTDSSNCGVFISFFVYQKLNNFSLTEDLDVVEFRAFMLEQIIADLNL</sequence>
<dbReference type="PROSITE" id="PS50600">
    <property type="entry name" value="ULP_PROTEASE"/>
    <property type="match status" value="1"/>
</dbReference>
<evidence type="ECO:0000313" key="5">
    <source>
        <dbReference type="EMBL" id="GBO46561.1"/>
    </source>
</evidence>
<evidence type="ECO:0000256" key="3">
    <source>
        <dbReference type="ARBA" id="ARBA00022801"/>
    </source>
</evidence>
<dbReference type="EMBL" id="BGPR01074342">
    <property type="protein sequence ID" value="GBO46561.1"/>
    <property type="molecule type" value="Genomic_DNA"/>
</dbReference>
<dbReference type="InterPro" id="IPR038765">
    <property type="entry name" value="Papain-like_cys_pep_sf"/>
</dbReference>
<evidence type="ECO:0000313" key="6">
    <source>
        <dbReference type="Proteomes" id="UP000499080"/>
    </source>
</evidence>
<comment type="caution">
    <text evidence="5">The sequence shown here is derived from an EMBL/GenBank/DDBJ whole genome shotgun (WGS) entry which is preliminary data.</text>
</comment>
<keyword evidence="6" id="KW-1185">Reference proteome</keyword>
<name>A0A4Y2XAC7_ARAVE</name>
<dbReference type="Gene3D" id="3.40.395.10">
    <property type="entry name" value="Adenoviral Proteinase, Chain A"/>
    <property type="match status" value="1"/>
</dbReference>
<reference evidence="5 6" key="1">
    <citation type="journal article" date="2019" name="Sci. Rep.">
        <title>Orb-weaving spider Araneus ventricosus genome elucidates the spidroin gene catalogue.</title>
        <authorList>
            <person name="Kono N."/>
            <person name="Nakamura H."/>
            <person name="Ohtoshi R."/>
            <person name="Moran D.A.P."/>
            <person name="Shinohara A."/>
            <person name="Yoshida Y."/>
            <person name="Fujiwara M."/>
            <person name="Mori M."/>
            <person name="Tomita M."/>
            <person name="Arakawa K."/>
        </authorList>
    </citation>
    <scope>NUCLEOTIDE SEQUENCE [LARGE SCALE GENOMIC DNA]</scope>
</reference>
<comment type="similarity">
    <text evidence="1">Belongs to the peptidase C48 family.</text>
</comment>
<evidence type="ECO:0000256" key="1">
    <source>
        <dbReference type="ARBA" id="ARBA00005234"/>
    </source>
</evidence>